<evidence type="ECO:0000256" key="11">
    <source>
        <dbReference type="PROSITE-ProRule" id="PRU00169"/>
    </source>
</evidence>
<keyword evidence="5" id="KW-0547">Nucleotide-binding</keyword>
<dbReference type="InterPro" id="IPR001294">
    <property type="entry name" value="Phytochrome"/>
</dbReference>
<keyword evidence="12" id="KW-0175">Coiled coil</keyword>
<keyword evidence="2 11" id="KW-0597">Phosphoprotein</keyword>
<feature type="compositionally biased region" description="Low complexity" evidence="13">
    <location>
        <begin position="78"/>
        <end position="89"/>
    </location>
</feature>
<feature type="coiled-coil region" evidence="12">
    <location>
        <begin position="526"/>
        <end position="570"/>
    </location>
</feature>
<dbReference type="InterPro" id="IPR005467">
    <property type="entry name" value="His_kinase_dom"/>
</dbReference>
<dbReference type="Pfam" id="PF02518">
    <property type="entry name" value="HATPase_c"/>
    <property type="match status" value="1"/>
</dbReference>
<organism evidence="17 18">
    <name type="scientific">Wallemia hederae</name>
    <dbReference type="NCBI Taxonomy" id="1540922"/>
    <lineage>
        <taxon>Eukaryota</taxon>
        <taxon>Fungi</taxon>
        <taxon>Dikarya</taxon>
        <taxon>Basidiomycota</taxon>
        <taxon>Wallemiomycotina</taxon>
        <taxon>Wallemiomycetes</taxon>
        <taxon>Wallemiales</taxon>
        <taxon>Wallemiaceae</taxon>
        <taxon>Wallemia</taxon>
    </lineage>
</organism>
<sequence>MTEYSFPLKPRGSKPSNDTAPATADSHLQEGNDAQTTESESSYEYPHNRFKRPVYSATSSEEFVYSRRPENPTDEVYSSQQPQSNTTPQRLEQQVATDDPNLPLPDEKAPSSADNSSIASISTTNADSGEDGPTVEEENQRENDAMSSGPSMSIGAEYGDEKEDDADSSPEHFKYRTSTAAEAMESHIESTRRKKEKDESADENSSTVDTVGKASKEDNSNNTSSDTALPKFPAFALKEAKDGFYIQVGDNQFHTCEDEPIATPGAIQSFGCLLVVELHDDEVRVMQASENVNVHLGGLSVRDLFKLNCFTDVLNAEGASKLHDVLFELTELDGEQQDQDPDSIHTFPLSGYGVEDTEGSSQWWCWCAAQRAADTAAVNDMHDELGQDAPPHAGQGSSRIILEFEPIYDPGAKAKMSDTVIPRIYDKDIHPLYPMNLIKQDSNSADDTIMNNGSAGKTTQTHTNSTNETVKPANMQQVTDVKTNNKDEQNAEFDDEPYWSLGQDSFATLHEIRRSTLSKSKPLRILQRSQRTNKVFEQRLEKERKQLEKMEASKRAIKEEEMDREHLSAKIRRHMNHPDGISSLDVLSLCQEIDGQLAEAADKSIEDLYDVIVGLAKDITNFDRVLLYKFDSEANGVVVSELMNWQRCNEIFHGLHFPASDIPAQARELYKHSKVRQLYDRDAKTSQVVVRNKNDLKYPLDMSGCALRAMSPIHIRYLKNMNVRSSLSISIVTQRPESNSLFGLVSCHSFEKEMRVSFPQMQMLKMFSDMISRNMDNAIYKKRLQGRGLLMNPSENSGSIASRTDVDLLRLFDSDNLIICYNGKMKIIGNDQHYDAIKQIGKYLKSKKWKDIRYTTKLKRDYPDLDLDQHQSLSGLLFVPLSEKSKDGAGEHFVAFIRSGQLEKISWAGNPSEKTQGSAPLQPRASFKKWTESVTSTAKEWQPEELESASVLSAVYSKVLGRNHQSTKSKVSDLLMSNVDKDFEHELRTPLHHFCSYLDMALEKKEGIFDKETRKNLKKSKSSAQSMLYAVNDLIALTTQSEENAPVKSPMNIVSHILGCIEMFKQEMISRNISIEVDTAQVENPFIVSDSRKIRVIFKNLLENAIKYNHERGKVLVSLSSLSEYDTDTDNVSALLLIVQDSGTGISQRRLQEMFSSFEKLENTSGTGSEQTASVSTHESSEGGAFGKGLVQVAKAVSQLQAKMTCSSRRGEYTKWQITIPLSLASRSDIEDLTNSNTHSMSDESSANPTAHKRKAKASASPPMGHVKETQDSQSAVSDAKAEGAKVQDYAPETSESVSEANEPADLAQDIKDNLTIKEGDEESKIRLLTCDDDPINNNIIKRRLRDMDVVLLSNGQKAIDQLCEEKIGFDVMLLDLMMPVCDGRECVQRIRKLEKEGKSFRCRGRRESLPIFAFSASITPNDLPGLKKLGFDGFFLKPLHFVTLIDIVSAYSREEDVSRFTYKIGKRFERGGLIE</sequence>
<evidence type="ECO:0000259" key="14">
    <source>
        <dbReference type="PROSITE" id="PS50046"/>
    </source>
</evidence>
<dbReference type="SUPFAM" id="SSF47384">
    <property type="entry name" value="Homodimeric domain of signal transducing histidine kinase"/>
    <property type="match status" value="1"/>
</dbReference>
<evidence type="ECO:0008006" key="19">
    <source>
        <dbReference type="Google" id="ProtNLM"/>
    </source>
</evidence>
<dbReference type="InterPro" id="IPR003018">
    <property type="entry name" value="GAF"/>
</dbReference>
<evidence type="ECO:0000256" key="3">
    <source>
        <dbReference type="ARBA" id="ARBA00022606"/>
    </source>
</evidence>
<dbReference type="InterPro" id="IPR011006">
    <property type="entry name" value="CheY-like_superfamily"/>
</dbReference>
<dbReference type="InterPro" id="IPR013654">
    <property type="entry name" value="PAS_2"/>
</dbReference>
<dbReference type="GO" id="GO:0009584">
    <property type="term" value="P:detection of visible light"/>
    <property type="evidence" value="ECO:0007669"/>
    <property type="project" value="InterPro"/>
</dbReference>
<keyword evidence="18" id="KW-1185">Reference proteome</keyword>
<dbReference type="PROSITE" id="PS50109">
    <property type="entry name" value="HIS_KIN"/>
    <property type="match status" value="1"/>
</dbReference>
<keyword evidence="10" id="KW-0675">Receptor</keyword>
<evidence type="ECO:0000256" key="9">
    <source>
        <dbReference type="ARBA" id="ARBA00023012"/>
    </source>
</evidence>
<keyword evidence="9" id="KW-0902">Two-component regulatory system</keyword>
<dbReference type="Gene3D" id="3.30.565.10">
    <property type="entry name" value="Histidine kinase-like ATPase, C-terminal domain"/>
    <property type="match status" value="1"/>
</dbReference>
<dbReference type="InterPro" id="IPR036890">
    <property type="entry name" value="HATPase_C_sf"/>
</dbReference>
<feature type="compositionally biased region" description="Polar residues" evidence="13">
    <location>
        <begin position="1163"/>
        <end position="1178"/>
    </location>
</feature>
<feature type="region of interest" description="Disordered" evidence="13">
    <location>
        <begin position="1233"/>
        <end position="1311"/>
    </location>
</feature>
<dbReference type="Pfam" id="PF01590">
    <property type="entry name" value="GAF"/>
    <property type="match status" value="1"/>
</dbReference>
<feature type="compositionally biased region" description="Acidic residues" evidence="13">
    <location>
        <begin position="128"/>
        <end position="137"/>
    </location>
</feature>
<dbReference type="EMBL" id="SPNW01000059">
    <property type="protein sequence ID" value="TIA87299.1"/>
    <property type="molecule type" value="Genomic_DNA"/>
</dbReference>
<evidence type="ECO:0000256" key="2">
    <source>
        <dbReference type="ARBA" id="ARBA00022553"/>
    </source>
</evidence>
<feature type="domain" description="Histidine kinase" evidence="15">
    <location>
        <begin position="982"/>
        <end position="1224"/>
    </location>
</feature>
<dbReference type="PROSITE" id="PS50046">
    <property type="entry name" value="PHYTOCHROME_2"/>
    <property type="match status" value="1"/>
</dbReference>
<evidence type="ECO:0000256" key="4">
    <source>
        <dbReference type="ARBA" id="ARBA00022679"/>
    </source>
</evidence>
<dbReference type="PANTHER" id="PTHR43065">
    <property type="entry name" value="SENSOR HISTIDINE KINASE"/>
    <property type="match status" value="1"/>
</dbReference>
<feature type="compositionally biased region" description="Polar residues" evidence="13">
    <location>
        <begin position="32"/>
        <end position="42"/>
    </location>
</feature>
<dbReference type="Pfam" id="PF00360">
    <property type="entry name" value="PHY"/>
    <property type="match status" value="1"/>
</dbReference>
<dbReference type="SUPFAM" id="SSF55785">
    <property type="entry name" value="PYP-like sensor domain (PAS domain)"/>
    <property type="match status" value="1"/>
</dbReference>
<dbReference type="InterPro" id="IPR001789">
    <property type="entry name" value="Sig_transdc_resp-reg_receiver"/>
</dbReference>
<dbReference type="Gene3D" id="3.30.450.270">
    <property type="match status" value="1"/>
</dbReference>
<evidence type="ECO:0000256" key="5">
    <source>
        <dbReference type="ARBA" id="ARBA00022741"/>
    </source>
</evidence>
<evidence type="ECO:0000313" key="17">
    <source>
        <dbReference type="EMBL" id="TIA87299.1"/>
    </source>
</evidence>
<dbReference type="InterPro" id="IPR003661">
    <property type="entry name" value="HisK_dim/P_dom"/>
</dbReference>
<dbReference type="SUPFAM" id="SSF52172">
    <property type="entry name" value="CheY-like"/>
    <property type="match status" value="1"/>
</dbReference>
<dbReference type="SUPFAM" id="SSF55874">
    <property type="entry name" value="ATPase domain of HSP90 chaperone/DNA topoisomerase II/histidine kinase"/>
    <property type="match status" value="1"/>
</dbReference>
<evidence type="ECO:0000313" key="18">
    <source>
        <dbReference type="Proteomes" id="UP000310189"/>
    </source>
</evidence>
<dbReference type="InterPro" id="IPR043150">
    <property type="entry name" value="Phytochrome_PHY_sf"/>
</dbReference>
<dbReference type="GO" id="GO:0005524">
    <property type="term" value="F:ATP binding"/>
    <property type="evidence" value="ECO:0007669"/>
    <property type="project" value="UniProtKB-KW"/>
</dbReference>
<feature type="domain" description="Phytochrome chromophore attachment site" evidence="14">
    <location>
        <begin position="604"/>
        <end position="773"/>
    </location>
</feature>
<evidence type="ECO:0000256" key="12">
    <source>
        <dbReference type="SAM" id="Coils"/>
    </source>
</evidence>
<comment type="caution">
    <text evidence="17">The sequence shown here is derived from an EMBL/GenBank/DDBJ whole genome shotgun (WGS) entry which is preliminary data.</text>
</comment>
<dbReference type="Proteomes" id="UP000310189">
    <property type="component" value="Unassembled WGS sequence"/>
</dbReference>
<keyword evidence="6" id="KW-0418">Kinase</keyword>
<dbReference type="PANTHER" id="PTHR43065:SF10">
    <property type="entry name" value="PEROXIDE STRESS-ACTIVATED HISTIDINE KINASE MAK3"/>
    <property type="match status" value="1"/>
</dbReference>
<evidence type="ECO:0000259" key="15">
    <source>
        <dbReference type="PROSITE" id="PS50109"/>
    </source>
</evidence>
<dbReference type="Pfam" id="PF08446">
    <property type="entry name" value="PAS_2"/>
    <property type="match status" value="1"/>
</dbReference>
<dbReference type="CDD" id="cd17546">
    <property type="entry name" value="REC_hyHK_CKI1_RcsC-like"/>
    <property type="match status" value="1"/>
</dbReference>
<name>A0A4T0FGW1_9BASI</name>
<evidence type="ECO:0000256" key="13">
    <source>
        <dbReference type="SAM" id="MobiDB-lite"/>
    </source>
</evidence>
<proteinExistence type="predicted"/>
<reference evidence="17 18" key="1">
    <citation type="submission" date="2019-03" db="EMBL/GenBank/DDBJ databases">
        <title>Sequencing 23 genomes of Wallemia ichthyophaga.</title>
        <authorList>
            <person name="Gostincar C."/>
        </authorList>
    </citation>
    <scope>NUCLEOTIDE SEQUENCE [LARGE SCALE GENOMIC DNA]</scope>
    <source>
        <strain evidence="17 18">EXF-5753</strain>
    </source>
</reference>
<dbReference type="SMART" id="SM00448">
    <property type="entry name" value="REC"/>
    <property type="match status" value="1"/>
</dbReference>
<evidence type="ECO:0000259" key="16">
    <source>
        <dbReference type="PROSITE" id="PS50110"/>
    </source>
</evidence>
<feature type="region of interest" description="Disordered" evidence="13">
    <location>
        <begin position="1161"/>
        <end position="1182"/>
    </location>
</feature>
<dbReference type="Gene3D" id="3.30.450.20">
    <property type="entry name" value="PAS domain"/>
    <property type="match status" value="2"/>
</dbReference>
<dbReference type="GO" id="GO:0000155">
    <property type="term" value="F:phosphorelay sensor kinase activity"/>
    <property type="evidence" value="ECO:0007669"/>
    <property type="project" value="InterPro"/>
</dbReference>
<keyword evidence="7" id="KW-0067">ATP-binding</keyword>
<feature type="region of interest" description="Disordered" evidence="13">
    <location>
        <begin position="1"/>
        <end position="229"/>
    </location>
</feature>
<evidence type="ECO:0000256" key="7">
    <source>
        <dbReference type="ARBA" id="ARBA00022840"/>
    </source>
</evidence>
<evidence type="ECO:0000256" key="10">
    <source>
        <dbReference type="ARBA" id="ARBA00023170"/>
    </source>
</evidence>
<evidence type="ECO:0000256" key="6">
    <source>
        <dbReference type="ARBA" id="ARBA00022777"/>
    </source>
</evidence>
<dbReference type="GO" id="GO:0009881">
    <property type="term" value="F:photoreceptor activity"/>
    <property type="evidence" value="ECO:0007669"/>
    <property type="project" value="UniProtKB-KW"/>
</dbReference>
<dbReference type="SMART" id="SM00387">
    <property type="entry name" value="HATPase_c"/>
    <property type="match status" value="1"/>
</dbReference>
<feature type="compositionally biased region" description="Low complexity" evidence="13">
    <location>
        <begin position="111"/>
        <end position="127"/>
    </location>
</feature>
<dbReference type="SUPFAM" id="SSF55781">
    <property type="entry name" value="GAF domain-like"/>
    <property type="match status" value="2"/>
</dbReference>
<keyword evidence="4" id="KW-0808">Transferase</keyword>
<dbReference type="PROSITE" id="PS50110">
    <property type="entry name" value="RESPONSE_REGULATORY"/>
    <property type="match status" value="1"/>
</dbReference>
<dbReference type="InterPro" id="IPR016132">
    <property type="entry name" value="Phyto_chromo_attachment"/>
</dbReference>
<protein>
    <recommendedName>
        <fullName evidence="19">Phytochrome</fullName>
    </recommendedName>
</protein>
<keyword evidence="8" id="KW-0157">Chromophore</keyword>
<dbReference type="Gene3D" id="3.40.50.2300">
    <property type="match status" value="1"/>
</dbReference>
<keyword evidence="1" id="KW-0600">Photoreceptor protein</keyword>
<accession>A0A4T0FGW1</accession>
<evidence type="ECO:0000256" key="1">
    <source>
        <dbReference type="ARBA" id="ARBA00022543"/>
    </source>
</evidence>
<feature type="compositionally biased region" description="Acidic residues" evidence="13">
    <location>
        <begin position="158"/>
        <end position="168"/>
    </location>
</feature>
<dbReference type="PRINTS" id="PR01033">
    <property type="entry name" value="PHYTOCHROME"/>
</dbReference>
<dbReference type="InterPro" id="IPR035965">
    <property type="entry name" value="PAS-like_dom_sf"/>
</dbReference>
<dbReference type="InterPro" id="IPR003594">
    <property type="entry name" value="HATPase_dom"/>
</dbReference>
<feature type="domain" description="Response regulatory" evidence="16">
    <location>
        <begin position="1327"/>
        <end position="1453"/>
    </location>
</feature>
<dbReference type="InterPro" id="IPR029016">
    <property type="entry name" value="GAF-like_dom_sf"/>
</dbReference>
<dbReference type="Pfam" id="PF00072">
    <property type="entry name" value="Response_reg"/>
    <property type="match status" value="1"/>
</dbReference>
<dbReference type="InterPro" id="IPR036097">
    <property type="entry name" value="HisK_dim/P_sf"/>
</dbReference>
<dbReference type="Gene3D" id="1.10.287.130">
    <property type="match status" value="1"/>
</dbReference>
<keyword evidence="3" id="KW-0716">Sensory transduction</keyword>
<dbReference type="GO" id="GO:0006355">
    <property type="term" value="P:regulation of DNA-templated transcription"/>
    <property type="evidence" value="ECO:0007669"/>
    <property type="project" value="InterPro"/>
</dbReference>
<dbReference type="CDD" id="cd00082">
    <property type="entry name" value="HisKA"/>
    <property type="match status" value="1"/>
</dbReference>
<dbReference type="OrthoDB" id="60033at2759"/>
<gene>
    <name evidence="17" type="ORF">E3P99_03261</name>
</gene>
<feature type="compositionally biased region" description="Polar residues" evidence="13">
    <location>
        <begin position="1233"/>
        <end position="1249"/>
    </location>
</feature>
<evidence type="ECO:0000256" key="8">
    <source>
        <dbReference type="ARBA" id="ARBA00022991"/>
    </source>
</evidence>
<dbReference type="Gene3D" id="3.30.450.40">
    <property type="match status" value="1"/>
</dbReference>
<dbReference type="InterPro" id="IPR013515">
    <property type="entry name" value="Phytochrome_cen-reg"/>
</dbReference>
<feature type="modified residue" description="4-aspartylphosphate" evidence="11">
    <location>
        <position position="1376"/>
    </location>
</feature>